<keyword evidence="3" id="KW-1185">Reference proteome</keyword>
<comment type="caution">
    <text evidence="2">The sequence shown here is derived from an EMBL/GenBank/DDBJ whole genome shotgun (WGS) entry which is preliminary data.</text>
</comment>
<dbReference type="EMBL" id="SIRT01000005">
    <property type="protein sequence ID" value="TBN03922.1"/>
    <property type="molecule type" value="Genomic_DNA"/>
</dbReference>
<protein>
    <submittedName>
        <fullName evidence="2">DUF2975 domain-containing protein</fullName>
    </submittedName>
</protein>
<gene>
    <name evidence="2" type="ORF">EYD45_07825</name>
</gene>
<feature type="transmembrane region" description="Helical" evidence="1">
    <location>
        <begin position="128"/>
        <end position="149"/>
    </location>
</feature>
<organism evidence="2 3">
    <name type="scientific">Hyunsoonleella flava</name>
    <dbReference type="NCBI Taxonomy" id="2527939"/>
    <lineage>
        <taxon>Bacteria</taxon>
        <taxon>Pseudomonadati</taxon>
        <taxon>Bacteroidota</taxon>
        <taxon>Flavobacteriia</taxon>
        <taxon>Flavobacteriales</taxon>
        <taxon>Flavobacteriaceae</taxon>
    </lineage>
</organism>
<sequence>MKTIELLKKLITVYYYLLIIGFVAIIFLIVTGFSSGDISGLNIIEDYDVSQLGVMELIALAVVPFTIYILFVRTVYLLKATLRDLSEGNYFSKLVINHFSTIGKLILICAVLYATFKFVARLLLLSDVRLGIDFSLITPIAIGLFFMFLSEVFTKARKTEEENKLTI</sequence>
<feature type="transmembrane region" description="Helical" evidence="1">
    <location>
        <begin position="54"/>
        <end position="78"/>
    </location>
</feature>
<dbReference type="AlphaFoldDB" id="A0A4Q9FG58"/>
<evidence type="ECO:0000256" key="1">
    <source>
        <dbReference type="SAM" id="Phobius"/>
    </source>
</evidence>
<keyword evidence="1" id="KW-0472">Membrane</keyword>
<accession>A0A4Q9FG58</accession>
<evidence type="ECO:0000313" key="3">
    <source>
        <dbReference type="Proteomes" id="UP000291142"/>
    </source>
</evidence>
<name>A0A4Q9FG58_9FLAO</name>
<reference evidence="2 3" key="1">
    <citation type="submission" date="2019-02" db="EMBL/GenBank/DDBJ databases">
        <title>Hyunsoonleella sp., isolated from marine sediment.</title>
        <authorList>
            <person name="Liu B.-T."/>
        </authorList>
    </citation>
    <scope>NUCLEOTIDE SEQUENCE [LARGE SCALE GENOMIC DNA]</scope>
    <source>
        <strain evidence="2 3">T58</strain>
    </source>
</reference>
<keyword evidence="1" id="KW-0812">Transmembrane</keyword>
<dbReference type="Pfam" id="PF11188">
    <property type="entry name" value="DUF2975"/>
    <property type="match status" value="1"/>
</dbReference>
<dbReference type="Proteomes" id="UP000291142">
    <property type="component" value="Unassembled WGS sequence"/>
</dbReference>
<dbReference type="InterPro" id="IPR021354">
    <property type="entry name" value="DUF2975"/>
</dbReference>
<keyword evidence="1" id="KW-1133">Transmembrane helix</keyword>
<dbReference type="OrthoDB" id="1448668at2"/>
<dbReference type="RefSeq" id="WP_130963993.1">
    <property type="nucleotide sequence ID" value="NZ_SIRT01000005.1"/>
</dbReference>
<proteinExistence type="predicted"/>
<feature type="transmembrane region" description="Helical" evidence="1">
    <location>
        <begin position="12"/>
        <end position="34"/>
    </location>
</feature>
<feature type="transmembrane region" description="Helical" evidence="1">
    <location>
        <begin position="90"/>
        <end position="116"/>
    </location>
</feature>
<evidence type="ECO:0000313" key="2">
    <source>
        <dbReference type="EMBL" id="TBN03922.1"/>
    </source>
</evidence>